<proteinExistence type="predicted"/>
<gene>
    <name evidence="1" type="ORF">J2S05_003712</name>
</gene>
<evidence type="ECO:0000313" key="1">
    <source>
        <dbReference type="EMBL" id="MDQ0208888.1"/>
    </source>
</evidence>
<dbReference type="Proteomes" id="UP001225034">
    <property type="component" value="Unassembled WGS sequence"/>
</dbReference>
<organism evidence="1 2">
    <name type="scientific">Alkalicoccobacillus murimartini</name>
    <dbReference type="NCBI Taxonomy" id="171685"/>
    <lineage>
        <taxon>Bacteria</taxon>
        <taxon>Bacillati</taxon>
        <taxon>Bacillota</taxon>
        <taxon>Bacilli</taxon>
        <taxon>Bacillales</taxon>
        <taxon>Bacillaceae</taxon>
        <taxon>Alkalicoccobacillus</taxon>
    </lineage>
</organism>
<comment type="caution">
    <text evidence="1">The sequence shown here is derived from an EMBL/GenBank/DDBJ whole genome shotgun (WGS) entry which is preliminary data.</text>
</comment>
<dbReference type="EMBL" id="JAUSUA010000007">
    <property type="protein sequence ID" value="MDQ0208888.1"/>
    <property type="molecule type" value="Genomic_DNA"/>
</dbReference>
<dbReference type="RefSeq" id="WP_306985306.1">
    <property type="nucleotide sequence ID" value="NZ_JAUSUA010000007.1"/>
</dbReference>
<keyword evidence="2" id="KW-1185">Reference proteome</keyword>
<name>A0ABT9YMR7_9BACI</name>
<evidence type="ECO:0000313" key="2">
    <source>
        <dbReference type="Proteomes" id="UP001225034"/>
    </source>
</evidence>
<protein>
    <submittedName>
        <fullName evidence="1">Uncharacterized protein</fullName>
    </submittedName>
</protein>
<sequence length="213" mass="24624">MNWKNVSILFGLIFIFIIIIFSGAPSAEEVNESLVNSIEGSGLEEYYQEVDYNIKLLDKLSGGRRYDITLEVMLTEFKDLNNIDKYILLQSATEKMNSYLRCGDASCYIKNLTFYDYKNSYKFHSYYSGSYLTINDQEKVLESEVLKNIATPSLNTSDESIHRYMKHQFNMLTDYGATYNASYHDSLIANMAAENFEITSREADAAYYRIELK</sequence>
<accession>A0ABT9YMR7</accession>
<reference evidence="1 2" key="1">
    <citation type="submission" date="2023-07" db="EMBL/GenBank/DDBJ databases">
        <title>Genomic Encyclopedia of Type Strains, Phase IV (KMG-IV): sequencing the most valuable type-strain genomes for metagenomic binning, comparative biology and taxonomic classification.</title>
        <authorList>
            <person name="Goeker M."/>
        </authorList>
    </citation>
    <scope>NUCLEOTIDE SEQUENCE [LARGE SCALE GENOMIC DNA]</scope>
    <source>
        <strain evidence="1 2">DSM 19154</strain>
    </source>
</reference>